<dbReference type="Proteomes" id="UP001595478">
    <property type="component" value="Unassembled WGS sequence"/>
</dbReference>
<evidence type="ECO:0000313" key="3">
    <source>
        <dbReference type="Proteomes" id="UP001595478"/>
    </source>
</evidence>
<dbReference type="Gene3D" id="1.10.260.40">
    <property type="entry name" value="lambda repressor-like DNA-binding domains"/>
    <property type="match status" value="1"/>
</dbReference>
<sequence>MLNLSANERRAIINKLEQSLMNGEEHIGIIIKSIRTELYGMTQTQYAKFVKVSDKTLRDIEKGNTDPRISVVNKLLKPGGFRLSARKAAQISL</sequence>
<feature type="domain" description="HTH cro/C1-type" evidence="1">
    <location>
        <begin position="31"/>
        <end position="77"/>
    </location>
</feature>
<keyword evidence="3" id="KW-1185">Reference proteome</keyword>
<evidence type="ECO:0000313" key="2">
    <source>
        <dbReference type="EMBL" id="MFC3120245.1"/>
    </source>
</evidence>
<comment type="caution">
    <text evidence="2">The sequence shown here is derived from an EMBL/GenBank/DDBJ whole genome shotgun (WGS) entry which is preliminary data.</text>
</comment>
<dbReference type="InterPro" id="IPR001387">
    <property type="entry name" value="Cro/C1-type_HTH"/>
</dbReference>
<organism evidence="2 3">
    <name type="scientific">Agaribacter flavus</name>
    <dbReference type="NCBI Taxonomy" id="1902781"/>
    <lineage>
        <taxon>Bacteria</taxon>
        <taxon>Pseudomonadati</taxon>
        <taxon>Pseudomonadota</taxon>
        <taxon>Gammaproteobacteria</taxon>
        <taxon>Alteromonadales</taxon>
        <taxon>Alteromonadaceae</taxon>
        <taxon>Agaribacter</taxon>
    </lineage>
</organism>
<accession>A0ABV7FM76</accession>
<dbReference type="Pfam" id="PF01381">
    <property type="entry name" value="HTH_3"/>
    <property type="match status" value="1"/>
</dbReference>
<protein>
    <submittedName>
        <fullName evidence="2">Helix-turn-helix transcriptional regulator</fullName>
    </submittedName>
</protein>
<dbReference type="RefSeq" id="WP_376918386.1">
    <property type="nucleotide sequence ID" value="NZ_JBHRSW010000004.1"/>
</dbReference>
<dbReference type="CDD" id="cd00093">
    <property type="entry name" value="HTH_XRE"/>
    <property type="match status" value="1"/>
</dbReference>
<name>A0ABV7FM76_9ALTE</name>
<dbReference type="SUPFAM" id="SSF47413">
    <property type="entry name" value="lambda repressor-like DNA-binding domains"/>
    <property type="match status" value="1"/>
</dbReference>
<dbReference type="PROSITE" id="PS50943">
    <property type="entry name" value="HTH_CROC1"/>
    <property type="match status" value="1"/>
</dbReference>
<reference evidence="3" key="1">
    <citation type="journal article" date="2019" name="Int. J. Syst. Evol. Microbiol.">
        <title>The Global Catalogue of Microorganisms (GCM) 10K type strain sequencing project: providing services to taxonomists for standard genome sequencing and annotation.</title>
        <authorList>
            <consortium name="The Broad Institute Genomics Platform"/>
            <consortium name="The Broad Institute Genome Sequencing Center for Infectious Disease"/>
            <person name="Wu L."/>
            <person name="Ma J."/>
        </authorList>
    </citation>
    <scope>NUCLEOTIDE SEQUENCE [LARGE SCALE GENOMIC DNA]</scope>
    <source>
        <strain evidence="3">KCTC 52473</strain>
    </source>
</reference>
<dbReference type="EMBL" id="JBHRSW010000004">
    <property type="protein sequence ID" value="MFC3120245.1"/>
    <property type="molecule type" value="Genomic_DNA"/>
</dbReference>
<evidence type="ECO:0000259" key="1">
    <source>
        <dbReference type="PROSITE" id="PS50943"/>
    </source>
</evidence>
<proteinExistence type="predicted"/>
<dbReference type="InterPro" id="IPR010982">
    <property type="entry name" value="Lambda_DNA-bd_dom_sf"/>
</dbReference>
<gene>
    <name evidence="2" type="ORF">ACFOHL_01260</name>
</gene>